<dbReference type="GO" id="GO:0019239">
    <property type="term" value="F:deaminase activity"/>
    <property type="evidence" value="ECO:0007669"/>
    <property type="project" value="TreeGrafter"/>
</dbReference>
<dbReference type="RefSeq" id="WP_184636603.1">
    <property type="nucleotide sequence ID" value="NZ_BAABKT010000039.1"/>
</dbReference>
<dbReference type="Pfam" id="PF01042">
    <property type="entry name" value="Ribonuc_L-PSP"/>
    <property type="match status" value="1"/>
</dbReference>
<comment type="caution">
    <text evidence="2">The sequence shown here is derived from an EMBL/GenBank/DDBJ whole genome shotgun (WGS) entry which is preliminary data.</text>
</comment>
<dbReference type="CDD" id="cd00448">
    <property type="entry name" value="YjgF_YER057c_UK114_family"/>
    <property type="match status" value="1"/>
</dbReference>
<protein>
    <submittedName>
        <fullName evidence="2">Enamine deaminase RidA (YjgF/YER057c/UK114 family)</fullName>
    </submittedName>
</protein>
<dbReference type="PANTHER" id="PTHR11803">
    <property type="entry name" value="2-IMINOBUTANOATE/2-IMINOPROPANOATE DEAMINASE RIDA"/>
    <property type="match status" value="1"/>
</dbReference>
<dbReference type="InterPro" id="IPR035959">
    <property type="entry name" value="RutC-like_sf"/>
</dbReference>
<dbReference type="SUPFAM" id="SSF55298">
    <property type="entry name" value="YjgF-like"/>
    <property type="match status" value="1"/>
</dbReference>
<dbReference type="AlphaFoldDB" id="A0A841EB22"/>
<organism evidence="2 3">
    <name type="scientific">Streptomonospora salina</name>
    <dbReference type="NCBI Taxonomy" id="104205"/>
    <lineage>
        <taxon>Bacteria</taxon>
        <taxon>Bacillati</taxon>
        <taxon>Actinomycetota</taxon>
        <taxon>Actinomycetes</taxon>
        <taxon>Streptosporangiales</taxon>
        <taxon>Nocardiopsidaceae</taxon>
        <taxon>Streptomonospora</taxon>
    </lineage>
</organism>
<comment type="similarity">
    <text evidence="1">Belongs to the RutC family.</text>
</comment>
<name>A0A841EB22_9ACTN</name>
<dbReference type="Gene3D" id="3.30.1330.40">
    <property type="entry name" value="RutC-like"/>
    <property type="match status" value="1"/>
</dbReference>
<sequence>MANRGDAAVAGGPLVFVSGQAPIDADGAVADGDAAAQARQALRNVAEVLAEHGTDARHLVKLTYYLRHTADLGDVRRASAAYLDHGPRPASTLVEVSGLEDPRFLIEVDAVACLPRETGAGLR</sequence>
<evidence type="ECO:0000313" key="2">
    <source>
        <dbReference type="EMBL" id="MBB5999644.1"/>
    </source>
</evidence>
<dbReference type="PANTHER" id="PTHR11803:SF58">
    <property type="entry name" value="PROTEIN HMF1-RELATED"/>
    <property type="match status" value="1"/>
</dbReference>
<dbReference type="EMBL" id="JACHLY010000001">
    <property type="protein sequence ID" value="MBB5999644.1"/>
    <property type="molecule type" value="Genomic_DNA"/>
</dbReference>
<evidence type="ECO:0000313" key="3">
    <source>
        <dbReference type="Proteomes" id="UP000578077"/>
    </source>
</evidence>
<accession>A0A841EB22</accession>
<dbReference type="Proteomes" id="UP000578077">
    <property type="component" value="Unassembled WGS sequence"/>
</dbReference>
<proteinExistence type="inferred from homology"/>
<evidence type="ECO:0000256" key="1">
    <source>
        <dbReference type="ARBA" id="ARBA00010552"/>
    </source>
</evidence>
<dbReference type="GO" id="GO:0005829">
    <property type="term" value="C:cytosol"/>
    <property type="evidence" value="ECO:0007669"/>
    <property type="project" value="TreeGrafter"/>
</dbReference>
<gene>
    <name evidence="2" type="ORF">HNR25_003395</name>
</gene>
<keyword evidence="3" id="KW-1185">Reference proteome</keyword>
<dbReference type="InterPro" id="IPR006175">
    <property type="entry name" value="YjgF/YER057c/UK114"/>
</dbReference>
<reference evidence="2 3" key="1">
    <citation type="submission" date="2020-08" db="EMBL/GenBank/DDBJ databases">
        <title>Sequencing the genomes of 1000 actinobacteria strains.</title>
        <authorList>
            <person name="Klenk H.-P."/>
        </authorList>
    </citation>
    <scope>NUCLEOTIDE SEQUENCE [LARGE SCALE GENOMIC DNA]</scope>
    <source>
        <strain evidence="2 3">DSM 44593</strain>
    </source>
</reference>